<protein>
    <recommendedName>
        <fullName evidence="7">Protein-L-isoaspartate O-methyltransferase</fullName>
        <ecNumber evidence="7">2.1.1.77</ecNumber>
    </recommendedName>
    <alternativeName>
        <fullName evidence="7">L-isoaspartyl protein carboxyl methyltransferase</fullName>
    </alternativeName>
    <alternativeName>
        <fullName evidence="7">Protein L-isoaspartyl methyltransferase</fullName>
    </alternativeName>
    <alternativeName>
        <fullName evidence="7">Protein-beta-aspartate methyltransferase</fullName>
        <shortName evidence="7">PIMT</shortName>
    </alternativeName>
</protein>
<gene>
    <name evidence="7" type="primary">pcm</name>
    <name evidence="8" type="ordered locus">DaAHT2_2289</name>
</gene>
<evidence type="ECO:0000256" key="7">
    <source>
        <dbReference type="HAMAP-Rule" id="MF_00090"/>
    </source>
</evidence>
<evidence type="ECO:0000256" key="6">
    <source>
        <dbReference type="ARBA" id="ARBA00022691"/>
    </source>
</evidence>
<reference evidence="9" key="1">
    <citation type="submission" date="2010-02" db="EMBL/GenBank/DDBJ databases">
        <title>Complete sequence of Desulfurivibrio alkaliphilus AHT2.</title>
        <authorList>
            <consortium name="US DOE Joint Genome Institute"/>
            <person name="Pitluck S."/>
            <person name="Chertkov O."/>
            <person name="Detter J.C."/>
            <person name="Han C."/>
            <person name="Tapia R."/>
            <person name="Larimer F."/>
            <person name="Land M."/>
            <person name="Hauser L."/>
            <person name="Kyrpides N."/>
            <person name="Mikhailova N."/>
            <person name="Sorokin D.Y."/>
            <person name="Muyzer G."/>
            <person name="Woyke T."/>
        </authorList>
    </citation>
    <scope>NUCLEOTIDE SEQUENCE [LARGE SCALE GENOMIC DNA]</scope>
    <source>
        <strain evidence="9">DSM 19089 / UNIQEM U267 / AHT2</strain>
    </source>
</reference>
<keyword evidence="4 7" id="KW-0489">Methyltransferase</keyword>
<keyword evidence="5 7" id="KW-0808">Transferase</keyword>
<dbReference type="EMBL" id="CP001940">
    <property type="protein sequence ID" value="ADH86954.1"/>
    <property type="molecule type" value="Genomic_DNA"/>
</dbReference>
<dbReference type="NCBIfam" id="TIGR00080">
    <property type="entry name" value="pimt"/>
    <property type="match status" value="1"/>
</dbReference>
<dbReference type="InParanoid" id="D6Z6W7"/>
<dbReference type="RefSeq" id="WP_013164468.1">
    <property type="nucleotide sequence ID" value="NC_014216.1"/>
</dbReference>
<dbReference type="SUPFAM" id="SSF53335">
    <property type="entry name" value="S-adenosyl-L-methionine-dependent methyltransferases"/>
    <property type="match status" value="1"/>
</dbReference>
<dbReference type="GO" id="GO:0030091">
    <property type="term" value="P:protein repair"/>
    <property type="evidence" value="ECO:0007669"/>
    <property type="project" value="UniProtKB-UniRule"/>
</dbReference>
<dbReference type="EC" id="2.1.1.77" evidence="7"/>
<dbReference type="GO" id="GO:0004719">
    <property type="term" value="F:protein-L-isoaspartate (D-aspartate) O-methyltransferase activity"/>
    <property type="evidence" value="ECO:0007669"/>
    <property type="project" value="UniProtKB-UniRule"/>
</dbReference>
<dbReference type="HAMAP" id="MF_00090">
    <property type="entry name" value="PIMT"/>
    <property type="match status" value="1"/>
</dbReference>
<sequence length="216" mass="24004">MSNGYEKTRRRMVDEQLIPRGIDDQAVLEAMATVPRHLFVEEALQPQAYGDFPLPIGEGQTISQPYIVALMTQLLKLSPGQRVLEIGTGCGYQAAILAAMGAQVYTVERIKSLLARARRTFDRLHFFNILSKADDGTEGWPEHAPFDRIIVTAGGPRIPRPLVEQLADPGILVIPVGDRDLQELTVVSKENGEVESRVAERVRFVKLLGAHGWQHE</sequence>
<dbReference type="FunFam" id="3.40.50.150:FF:000010">
    <property type="entry name" value="Protein-L-isoaspartate O-methyltransferase"/>
    <property type="match status" value="1"/>
</dbReference>
<dbReference type="OrthoDB" id="9810066at2"/>
<dbReference type="AlphaFoldDB" id="D6Z6W7"/>
<evidence type="ECO:0000256" key="5">
    <source>
        <dbReference type="ARBA" id="ARBA00022679"/>
    </source>
</evidence>
<accession>D6Z6W7</accession>
<dbReference type="GO" id="GO:0005737">
    <property type="term" value="C:cytoplasm"/>
    <property type="evidence" value="ECO:0007669"/>
    <property type="project" value="UniProtKB-SubCell"/>
</dbReference>
<comment type="subcellular location">
    <subcellularLocation>
        <location evidence="1 7">Cytoplasm</location>
    </subcellularLocation>
</comment>
<evidence type="ECO:0000313" key="8">
    <source>
        <dbReference type="EMBL" id="ADH86954.1"/>
    </source>
</evidence>
<dbReference type="InterPro" id="IPR000682">
    <property type="entry name" value="PCMT"/>
</dbReference>
<dbReference type="GO" id="GO:0032259">
    <property type="term" value="P:methylation"/>
    <property type="evidence" value="ECO:0007669"/>
    <property type="project" value="UniProtKB-KW"/>
</dbReference>
<evidence type="ECO:0000256" key="1">
    <source>
        <dbReference type="ARBA" id="ARBA00004496"/>
    </source>
</evidence>
<keyword evidence="9" id="KW-1185">Reference proteome</keyword>
<dbReference type="InterPro" id="IPR029063">
    <property type="entry name" value="SAM-dependent_MTases_sf"/>
</dbReference>
<organism evidence="8 9">
    <name type="scientific">Desulfurivibrio alkaliphilus (strain DSM 19089 / UNIQEM U267 / AHT2)</name>
    <dbReference type="NCBI Taxonomy" id="589865"/>
    <lineage>
        <taxon>Bacteria</taxon>
        <taxon>Pseudomonadati</taxon>
        <taxon>Thermodesulfobacteriota</taxon>
        <taxon>Desulfobulbia</taxon>
        <taxon>Desulfobulbales</taxon>
        <taxon>Desulfobulbaceae</taxon>
        <taxon>Desulfurivibrio</taxon>
    </lineage>
</organism>
<dbReference type="STRING" id="589865.DaAHT2_2289"/>
<proteinExistence type="inferred from homology"/>
<dbReference type="Proteomes" id="UP000001508">
    <property type="component" value="Chromosome"/>
</dbReference>
<dbReference type="HOGENOM" id="CLU_055432_2_0_7"/>
<dbReference type="NCBIfam" id="NF001453">
    <property type="entry name" value="PRK00312.1"/>
    <property type="match status" value="1"/>
</dbReference>
<evidence type="ECO:0000256" key="3">
    <source>
        <dbReference type="ARBA" id="ARBA00022490"/>
    </source>
</evidence>
<keyword evidence="3 7" id="KW-0963">Cytoplasm</keyword>
<comment type="similarity">
    <text evidence="2 7">Belongs to the methyltransferase superfamily. L-isoaspartyl/D-aspartyl protein methyltransferase family.</text>
</comment>
<comment type="function">
    <text evidence="7">Catalyzes the methyl esterification of L-isoaspartyl residues in peptides and proteins that result from spontaneous decomposition of normal L-aspartyl and L-asparaginyl residues. It plays a role in the repair and/or degradation of damaged proteins.</text>
</comment>
<dbReference type="Pfam" id="PF01135">
    <property type="entry name" value="PCMT"/>
    <property type="match status" value="1"/>
</dbReference>
<name>D6Z6W7_DESAT</name>
<dbReference type="KEGG" id="dak:DaAHT2_2289"/>
<dbReference type="Gene3D" id="3.40.50.150">
    <property type="entry name" value="Vaccinia Virus protein VP39"/>
    <property type="match status" value="1"/>
</dbReference>
<dbReference type="eggNOG" id="COG2518">
    <property type="taxonomic scope" value="Bacteria"/>
</dbReference>
<dbReference type="FunCoup" id="D6Z6W7">
    <property type="interactions" value="347"/>
</dbReference>
<evidence type="ECO:0000256" key="2">
    <source>
        <dbReference type="ARBA" id="ARBA00005369"/>
    </source>
</evidence>
<dbReference type="PANTHER" id="PTHR11579:SF0">
    <property type="entry name" value="PROTEIN-L-ISOASPARTATE(D-ASPARTATE) O-METHYLTRANSFERASE"/>
    <property type="match status" value="1"/>
</dbReference>
<evidence type="ECO:0000256" key="4">
    <source>
        <dbReference type="ARBA" id="ARBA00022603"/>
    </source>
</evidence>
<keyword evidence="6 7" id="KW-0949">S-adenosyl-L-methionine</keyword>
<evidence type="ECO:0000313" key="9">
    <source>
        <dbReference type="Proteomes" id="UP000001508"/>
    </source>
</evidence>
<dbReference type="PANTHER" id="PTHR11579">
    <property type="entry name" value="PROTEIN-L-ISOASPARTATE O-METHYLTRANSFERASE"/>
    <property type="match status" value="1"/>
</dbReference>
<dbReference type="PROSITE" id="PS01279">
    <property type="entry name" value="PCMT"/>
    <property type="match status" value="1"/>
</dbReference>
<comment type="catalytic activity">
    <reaction evidence="7">
        <text>[protein]-L-isoaspartate + S-adenosyl-L-methionine = [protein]-L-isoaspartate alpha-methyl ester + S-adenosyl-L-homocysteine</text>
        <dbReference type="Rhea" id="RHEA:12705"/>
        <dbReference type="Rhea" id="RHEA-COMP:12143"/>
        <dbReference type="Rhea" id="RHEA-COMP:12144"/>
        <dbReference type="ChEBI" id="CHEBI:57856"/>
        <dbReference type="ChEBI" id="CHEBI:59789"/>
        <dbReference type="ChEBI" id="CHEBI:90596"/>
        <dbReference type="ChEBI" id="CHEBI:90598"/>
        <dbReference type="EC" id="2.1.1.77"/>
    </reaction>
</comment>
<feature type="active site" evidence="7">
    <location>
        <position position="63"/>
    </location>
</feature>